<sequence length="239" mass="26315">MEAFRPKKSPLSDRLFGSFAASETLETAVRGNDGGELDEKEVFCVGTDFYSKSFPSDTENHSSASATMSPSGSFRLLPSVQSFGILAALPEDIKSQKKMPVRSNSFMQRKSSMSSMNTTSTSPSSSSARVMIPKPKSSEYNGGAIIFPQSAPMNVPVVSRESERNRNWWGEVDYEYVSDADDDEEDEGMLPPHEIVARASLRDSPMTTFSVLEGVGRTLKGSDLRRVRNAVWRQTGFLD</sequence>
<evidence type="ECO:0008006" key="5">
    <source>
        <dbReference type="Google" id="ProtNLM"/>
    </source>
</evidence>
<dbReference type="OMA" id="ISHAPRQ"/>
<dbReference type="Proteomes" id="UP000036987">
    <property type="component" value="Unassembled WGS sequence"/>
</dbReference>
<evidence type="ECO:0000256" key="1">
    <source>
        <dbReference type="ARBA" id="ARBA00034773"/>
    </source>
</evidence>
<dbReference type="PANTHER" id="PTHR33083:SF116">
    <property type="entry name" value="OS04G0413900 PROTEIN"/>
    <property type="match status" value="1"/>
</dbReference>
<gene>
    <name evidence="3" type="ORF">ZOSMA_146G00070</name>
</gene>
<name>A0A0K9PZ64_ZOSMR</name>
<evidence type="ECO:0000256" key="2">
    <source>
        <dbReference type="SAM" id="MobiDB-lite"/>
    </source>
</evidence>
<feature type="region of interest" description="Disordered" evidence="2">
    <location>
        <begin position="107"/>
        <end position="132"/>
    </location>
</feature>
<dbReference type="AlphaFoldDB" id="A0A0K9PZ64"/>
<accession>A0A0K9PZ64</accession>
<feature type="compositionally biased region" description="Low complexity" evidence="2">
    <location>
        <begin position="111"/>
        <end position="127"/>
    </location>
</feature>
<dbReference type="Pfam" id="PF04520">
    <property type="entry name" value="Senescence_reg"/>
    <property type="match status" value="1"/>
</dbReference>
<evidence type="ECO:0000313" key="4">
    <source>
        <dbReference type="Proteomes" id="UP000036987"/>
    </source>
</evidence>
<protein>
    <recommendedName>
        <fullName evidence="5">Senescence regulator</fullName>
    </recommendedName>
</protein>
<organism evidence="3 4">
    <name type="scientific">Zostera marina</name>
    <name type="common">Eelgrass</name>
    <dbReference type="NCBI Taxonomy" id="29655"/>
    <lineage>
        <taxon>Eukaryota</taxon>
        <taxon>Viridiplantae</taxon>
        <taxon>Streptophyta</taxon>
        <taxon>Embryophyta</taxon>
        <taxon>Tracheophyta</taxon>
        <taxon>Spermatophyta</taxon>
        <taxon>Magnoliopsida</taxon>
        <taxon>Liliopsida</taxon>
        <taxon>Zosteraceae</taxon>
        <taxon>Zostera</taxon>
    </lineage>
</organism>
<dbReference type="OrthoDB" id="684536at2759"/>
<dbReference type="EMBL" id="LFYR01000569">
    <property type="protein sequence ID" value="KMZ73532.1"/>
    <property type="molecule type" value="Genomic_DNA"/>
</dbReference>
<comment type="similarity">
    <text evidence="1">Belongs to the senescence regulator S40 family.</text>
</comment>
<reference evidence="4" key="1">
    <citation type="journal article" date="2016" name="Nature">
        <title>The genome of the seagrass Zostera marina reveals angiosperm adaptation to the sea.</title>
        <authorList>
            <person name="Olsen J.L."/>
            <person name="Rouze P."/>
            <person name="Verhelst B."/>
            <person name="Lin Y.-C."/>
            <person name="Bayer T."/>
            <person name="Collen J."/>
            <person name="Dattolo E."/>
            <person name="De Paoli E."/>
            <person name="Dittami S."/>
            <person name="Maumus F."/>
            <person name="Michel G."/>
            <person name="Kersting A."/>
            <person name="Lauritano C."/>
            <person name="Lohaus R."/>
            <person name="Toepel M."/>
            <person name="Tonon T."/>
            <person name="Vanneste K."/>
            <person name="Amirebrahimi M."/>
            <person name="Brakel J."/>
            <person name="Bostroem C."/>
            <person name="Chovatia M."/>
            <person name="Grimwood J."/>
            <person name="Jenkins J.W."/>
            <person name="Jueterbock A."/>
            <person name="Mraz A."/>
            <person name="Stam W.T."/>
            <person name="Tice H."/>
            <person name="Bornberg-Bauer E."/>
            <person name="Green P.J."/>
            <person name="Pearson G.A."/>
            <person name="Procaccini G."/>
            <person name="Duarte C.M."/>
            <person name="Schmutz J."/>
            <person name="Reusch T.B.H."/>
            <person name="Van de Peer Y."/>
        </authorList>
    </citation>
    <scope>NUCLEOTIDE SEQUENCE [LARGE SCALE GENOMIC DNA]</scope>
    <source>
        <strain evidence="4">cv. Finnish</strain>
    </source>
</reference>
<dbReference type="GO" id="GO:0010150">
    <property type="term" value="P:leaf senescence"/>
    <property type="evidence" value="ECO:0007669"/>
    <property type="project" value="UniProtKB-ARBA"/>
</dbReference>
<evidence type="ECO:0000313" key="3">
    <source>
        <dbReference type="EMBL" id="KMZ73532.1"/>
    </source>
</evidence>
<dbReference type="PANTHER" id="PTHR33083">
    <property type="entry name" value="EXPRESSED PROTEIN"/>
    <property type="match status" value="1"/>
</dbReference>
<dbReference type="InterPro" id="IPR007608">
    <property type="entry name" value="Senescence_reg_S40"/>
</dbReference>
<proteinExistence type="inferred from homology"/>
<keyword evidence="4" id="KW-1185">Reference proteome</keyword>
<comment type="caution">
    <text evidence="3">The sequence shown here is derived from an EMBL/GenBank/DDBJ whole genome shotgun (WGS) entry which is preliminary data.</text>
</comment>